<reference evidence="9 10" key="1">
    <citation type="submission" date="2018-08" db="EMBL/GenBank/DDBJ databases">
        <title>Isolation, diversity and antifungal activity of Actinobacteria from cow dung.</title>
        <authorList>
            <person name="Ling L."/>
        </authorList>
    </citation>
    <scope>NUCLEOTIDE SEQUENCE [LARGE SCALE GENOMIC DNA]</scope>
    <source>
        <strain evidence="9 10">NEAU-LLE</strain>
    </source>
</reference>
<dbReference type="PANTHER" id="PTHR30518:SF2">
    <property type="entry name" value="ENDOLYTIC MUREIN TRANSGLYCOSYLASE"/>
    <property type="match status" value="1"/>
</dbReference>
<dbReference type="AlphaFoldDB" id="A0A371NTJ0"/>
<dbReference type="GO" id="GO:0009252">
    <property type="term" value="P:peptidoglycan biosynthetic process"/>
    <property type="evidence" value="ECO:0007669"/>
    <property type="project" value="UniProtKB-UniRule"/>
</dbReference>
<comment type="subcellular location">
    <subcellularLocation>
        <location evidence="7">Cell membrane</location>
        <topology evidence="7">Single-pass membrane protein</topology>
    </subcellularLocation>
</comment>
<dbReference type="GO" id="GO:0071555">
    <property type="term" value="P:cell wall organization"/>
    <property type="evidence" value="ECO:0007669"/>
    <property type="project" value="UniProtKB-KW"/>
</dbReference>
<keyword evidence="2 7" id="KW-0812">Transmembrane</keyword>
<keyword evidence="5 7" id="KW-0456">Lyase</keyword>
<sequence length="530" mass="56273">MAAPQHATPAPQPVQAVQPEAAAQPHHAASAQPRPVVPLSASEPAPRVPEAPSITGPFAITVTGSQAIVEQQTASYPIATVPALRDDAELQAASAPEPAGESFAQAAAFDPEPVRRSASQEQPGPASTPAPAAPSEPDEATELFGGGSGGPTDFDSLFAAESHGEPKKKRGKGCLIALIVLFAILGGIAAGGAWVYNTYSDKINEVMGWGPPKDYEPGQEKGEAFVTIKDGDTGQPISTALYQAGVTKTDSVFYDMLVDENLAVTFYPGVYKLKKQMTAEAALEALRDENNRMENTASVPEGGRIKTFLPAVADSLGMPLEELQAAVAKPADYGVQADSLEGWLFPAVYTFDPGSTAKDVIQKMVDRTRQSLKDAGVAAGDEERILTIASIVQREGHTADFDKVSRVIDNRLQPNNDETHGLLQMDSTAQYGYGLTHDGAVSSWPWKEVSTDQNPWNTYVHAGLPAGPIASPSDAAIKAAQNPADGPWFYFVTVNLDTGETVFSATYEEQQAAEKKYQQWCKDNPDGGCY</sequence>
<dbReference type="InterPro" id="IPR003770">
    <property type="entry name" value="MLTG-like"/>
</dbReference>
<keyword evidence="10" id="KW-1185">Reference proteome</keyword>
<dbReference type="Gene3D" id="3.30.1490.480">
    <property type="entry name" value="Endolytic murein transglycosylase"/>
    <property type="match status" value="1"/>
</dbReference>
<gene>
    <name evidence="7 9" type="primary">mltG</name>
    <name evidence="9" type="ORF">DY023_09440</name>
</gene>
<dbReference type="Gene3D" id="3.30.160.60">
    <property type="entry name" value="Classic Zinc Finger"/>
    <property type="match status" value="1"/>
</dbReference>
<dbReference type="EC" id="4.2.2.29" evidence="7"/>
<dbReference type="NCBIfam" id="TIGR00247">
    <property type="entry name" value="endolytic transglycosylase MltG"/>
    <property type="match status" value="1"/>
</dbReference>
<name>A0A371NTJ0_9MICO</name>
<accession>A0A371NTJ0</accession>
<comment type="similarity">
    <text evidence="7">Belongs to the transglycosylase MltG family.</text>
</comment>
<proteinExistence type="inferred from homology"/>
<dbReference type="GO" id="GO:0005886">
    <property type="term" value="C:plasma membrane"/>
    <property type="evidence" value="ECO:0007669"/>
    <property type="project" value="UniProtKB-SubCell"/>
</dbReference>
<evidence type="ECO:0000313" key="10">
    <source>
        <dbReference type="Proteomes" id="UP000262172"/>
    </source>
</evidence>
<evidence type="ECO:0000256" key="8">
    <source>
        <dbReference type="SAM" id="MobiDB-lite"/>
    </source>
</evidence>
<dbReference type="Pfam" id="PF02618">
    <property type="entry name" value="YceG"/>
    <property type="match status" value="1"/>
</dbReference>
<evidence type="ECO:0000256" key="2">
    <source>
        <dbReference type="ARBA" id="ARBA00022692"/>
    </source>
</evidence>
<feature type="transmembrane region" description="Helical" evidence="7">
    <location>
        <begin position="175"/>
        <end position="196"/>
    </location>
</feature>
<dbReference type="EMBL" id="QUAB01000041">
    <property type="protein sequence ID" value="REJ05603.1"/>
    <property type="molecule type" value="Genomic_DNA"/>
</dbReference>
<keyword evidence="6 7" id="KW-0961">Cell wall biogenesis/degradation</keyword>
<feature type="region of interest" description="Disordered" evidence="8">
    <location>
        <begin position="1"/>
        <end position="57"/>
    </location>
</feature>
<dbReference type="GO" id="GO:0008932">
    <property type="term" value="F:lytic endotransglycosylase activity"/>
    <property type="evidence" value="ECO:0007669"/>
    <property type="project" value="UniProtKB-UniRule"/>
</dbReference>
<evidence type="ECO:0000256" key="1">
    <source>
        <dbReference type="ARBA" id="ARBA00022475"/>
    </source>
</evidence>
<evidence type="ECO:0000256" key="5">
    <source>
        <dbReference type="ARBA" id="ARBA00023239"/>
    </source>
</evidence>
<feature type="region of interest" description="Disordered" evidence="8">
    <location>
        <begin position="110"/>
        <end position="168"/>
    </location>
</feature>
<dbReference type="OrthoDB" id="9814591at2"/>
<feature type="site" description="Important for catalytic activity" evidence="7">
    <location>
        <position position="395"/>
    </location>
</feature>
<keyword evidence="3 7" id="KW-1133">Transmembrane helix</keyword>
<keyword evidence="1 7" id="KW-1003">Cell membrane</keyword>
<dbReference type="Proteomes" id="UP000262172">
    <property type="component" value="Unassembled WGS sequence"/>
</dbReference>
<evidence type="ECO:0000256" key="6">
    <source>
        <dbReference type="ARBA" id="ARBA00023316"/>
    </source>
</evidence>
<feature type="compositionally biased region" description="Low complexity" evidence="8">
    <location>
        <begin position="1"/>
        <end position="33"/>
    </location>
</feature>
<dbReference type="PANTHER" id="PTHR30518">
    <property type="entry name" value="ENDOLYTIC MUREIN TRANSGLYCOSYLASE"/>
    <property type="match status" value="1"/>
</dbReference>
<comment type="function">
    <text evidence="7">Functions as a peptidoglycan terminase that cleaves nascent peptidoglycan strands endolytically to terminate their elongation.</text>
</comment>
<protein>
    <recommendedName>
        <fullName evidence="7">Endolytic murein transglycosylase</fullName>
        <ecNumber evidence="7">4.2.2.29</ecNumber>
    </recommendedName>
    <alternativeName>
        <fullName evidence="7">Peptidoglycan lytic transglycosylase</fullName>
    </alternativeName>
    <alternativeName>
        <fullName evidence="7">Peptidoglycan polymerization terminase</fullName>
    </alternativeName>
</protein>
<comment type="catalytic activity">
    <reaction evidence="7">
        <text>a peptidoglycan chain = a peptidoglycan chain with N-acetyl-1,6-anhydromuramyl-[peptide] at the reducing end + a peptidoglycan chain with N-acetylglucosamine at the non-reducing end.</text>
        <dbReference type="EC" id="4.2.2.29"/>
    </reaction>
</comment>
<dbReference type="HAMAP" id="MF_02065">
    <property type="entry name" value="MltG"/>
    <property type="match status" value="1"/>
</dbReference>
<evidence type="ECO:0000256" key="3">
    <source>
        <dbReference type="ARBA" id="ARBA00022989"/>
    </source>
</evidence>
<keyword evidence="4 7" id="KW-0472">Membrane</keyword>
<evidence type="ECO:0000256" key="4">
    <source>
        <dbReference type="ARBA" id="ARBA00023136"/>
    </source>
</evidence>
<evidence type="ECO:0000256" key="7">
    <source>
        <dbReference type="HAMAP-Rule" id="MF_02065"/>
    </source>
</evidence>
<evidence type="ECO:0000313" key="9">
    <source>
        <dbReference type="EMBL" id="REJ05603.1"/>
    </source>
</evidence>
<organism evidence="9 10">
    <name type="scientific">Microbacterium bovistercoris</name>
    <dbReference type="NCBI Taxonomy" id="2293570"/>
    <lineage>
        <taxon>Bacteria</taxon>
        <taxon>Bacillati</taxon>
        <taxon>Actinomycetota</taxon>
        <taxon>Actinomycetes</taxon>
        <taxon>Micrococcales</taxon>
        <taxon>Microbacteriaceae</taxon>
        <taxon>Microbacterium</taxon>
    </lineage>
</organism>
<comment type="caution">
    <text evidence="9">The sequence shown here is derived from an EMBL/GenBank/DDBJ whole genome shotgun (WGS) entry which is preliminary data.</text>
</comment>